<sequence>MQNPELDKNDRVPGGVPSADDVRAQLERILASPAFTASIKRRAFLRFIVEETLSGRAGRLKGFSVAVAVFSRDESFDSQADPVVRFEARRLRRDLDSHYMGAGSKDPVRISIPKGSYVPQFEWLENEQLSASIAAGSATGGGKTSTDDVSGFLAARLRRGDRAGRRLLVGGLIFASVASAAAGWLLLDGRTGHGRSTAADQVHGPAVVVMPFKALDPTDDSRYLADGISQELTANLMRFPGFRLYARPFGFEVESEPARLGQDLGVTYVVGGSVQVAAANVRIALQLVDAASGRVIWAQAYDRPLTPEALMRIQTEVADEIATILGQPYGILSDNLEKRMTSPVVSSMSSYVCVLRAYSYRRSFLRTDFGPVLACLEEAVRRDPDYSDAWAMLGWLYLDAGRFEYSDGRALQDEYEDAFQAASRAVELDPGSIVALKALSSITHYMGRYEEGERLARKAVELNPYDPDTLAQLGWRLAVRGNFDEGIPILKRAIERSANPPSWYFHLIAVDLYLKGDYDDMLEATGHLTIEGTGLSQAFVAIANGALGNRDATKAALEKMNAFKPLARDPGSYFRRHGATDEIVEALVAGLEKARKVSLNR</sequence>
<keyword evidence="1" id="KW-0812">Transmembrane</keyword>
<dbReference type="SUPFAM" id="SSF48452">
    <property type="entry name" value="TPR-like"/>
    <property type="match status" value="1"/>
</dbReference>
<protein>
    <submittedName>
        <fullName evidence="2">Tetratricopeptide repeat protein</fullName>
    </submittedName>
</protein>
<gene>
    <name evidence="2" type="ORF">H2509_02605</name>
</gene>
<proteinExistence type="predicted"/>
<comment type="caution">
    <text evidence="2">The sequence shown here is derived from an EMBL/GenBank/DDBJ whole genome shotgun (WGS) entry which is preliminary data.</text>
</comment>
<dbReference type="RefSeq" id="WP_182162014.1">
    <property type="nucleotide sequence ID" value="NZ_JACFXV010000034.1"/>
</dbReference>
<dbReference type="AlphaFoldDB" id="A0A839AAP1"/>
<evidence type="ECO:0000256" key="1">
    <source>
        <dbReference type="SAM" id="Phobius"/>
    </source>
</evidence>
<dbReference type="InterPro" id="IPR011990">
    <property type="entry name" value="TPR-like_helical_dom_sf"/>
</dbReference>
<name>A0A839AAP1_9HYPH</name>
<keyword evidence="1" id="KW-0472">Membrane</keyword>
<dbReference type="PANTHER" id="PTHR12558">
    <property type="entry name" value="CELL DIVISION CYCLE 16,23,27"/>
    <property type="match status" value="1"/>
</dbReference>
<dbReference type="PANTHER" id="PTHR12558:SF33">
    <property type="entry name" value="BLL7664 PROTEIN"/>
    <property type="match status" value="1"/>
</dbReference>
<dbReference type="SUPFAM" id="SSF52964">
    <property type="entry name" value="TolB, N-terminal domain"/>
    <property type="match status" value="1"/>
</dbReference>
<dbReference type="EMBL" id="JACFXV010000034">
    <property type="protein sequence ID" value="MBA5776012.1"/>
    <property type="molecule type" value="Genomic_DNA"/>
</dbReference>
<dbReference type="Pfam" id="PF13431">
    <property type="entry name" value="TPR_17"/>
    <property type="match status" value="1"/>
</dbReference>
<dbReference type="Proteomes" id="UP000541109">
    <property type="component" value="Unassembled WGS sequence"/>
</dbReference>
<evidence type="ECO:0000313" key="2">
    <source>
        <dbReference type="EMBL" id="MBA5776012.1"/>
    </source>
</evidence>
<feature type="transmembrane region" description="Helical" evidence="1">
    <location>
        <begin position="167"/>
        <end position="187"/>
    </location>
</feature>
<keyword evidence="3" id="KW-1185">Reference proteome</keyword>
<accession>A0A839AAP1</accession>
<keyword evidence="1" id="KW-1133">Transmembrane helix</keyword>
<organism evidence="2 3">
    <name type="scientific">Stappia albiluteola</name>
    <dbReference type="NCBI Taxonomy" id="2758565"/>
    <lineage>
        <taxon>Bacteria</taxon>
        <taxon>Pseudomonadati</taxon>
        <taxon>Pseudomonadota</taxon>
        <taxon>Alphaproteobacteria</taxon>
        <taxon>Hyphomicrobiales</taxon>
        <taxon>Stappiaceae</taxon>
        <taxon>Stappia</taxon>
    </lineage>
</organism>
<evidence type="ECO:0000313" key="3">
    <source>
        <dbReference type="Proteomes" id="UP000541109"/>
    </source>
</evidence>
<dbReference type="Gene3D" id="3.40.50.10070">
    <property type="entry name" value="TolB, N-terminal domain"/>
    <property type="match status" value="1"/>
</dbReference>
<dbReference type="Gene3D" id="1.25.40.10">
    <property type="entry name" value="Tetratricopeptide repeat domain"/>
    <property type="match status" value="1"/>
</dbReference>
<reference evidence="2 3" key="1">
    <citation type="submission" date="2020-07" db="EMBL/GenBank/DDBJ databases">
        <title>Stappia sp., F7233, whole genome shotgun sequencing project.</title>
        <authorList>
            <person name="Jiang S."/>
            <person name="Liu Z.W."/>
            <person name="Du Z.J."/>
        </authorList>
    </citation>
    <scope>NUCLEOTIDE SEQUENCE [LARGE SCALE GENOMIC DNA]</scope>
    <source>
        <strain evidence="2 3">F7233</strain>
    </source>
</reference>